<dbReference type="InterPro" id="IPR032675">
    <property type="entry name" value="LRR_dom_sf"/>
</dbReference>
<protein>
    <submittedName>
        <fullName evidence="10">Uncharacterized protein</fullName>
    </submittedName>
</protein>
<dbReference type="PANTHER" id="PTHR27000">
    <property type="entry name" value="LEUCINE-RICH REPEAT RECEPTOR-LIKE PROTEIN KINASE FAMILY PROTEIN-RELATED"/>
    <property type="match status" value="1"/>
</dbReference>
<dbReference type="AlphaFoldDB" id="A0A6V7PFH6"/>
<evidence type="ECO:0000256" key="1">
    <source>
        <dbReference type="ARBA" id="ARBA00004167"/>
    </source>
</evidence>
<dbReference type="InterPro" id="IPR001611">
    <property type="entry name" value="Leu-rich_rpt"/>
</dbReference>
<evidence type="ECO:0000313" key="10">
    <source>
        <dbReference type="EMBL" id="CAD1829454.1"/>
    </source>
</evidence>
<keyword evidence="8" id="KW-0675">Receptor</keyword>
<dbReference type="Gene3D" id="3.80.10.10">
    <property type="entry name" value="Ribonuclease Inhibitor"/>
    <property type="match status" value="1"/>
</dbReference>
<keyword evidence="4" id="KW-0732">Signal</keyword>
<dbReference type="Pfam" id="PF00560">
    <property type="entry name" value="LRR_1"/>
    <property type="match status" value="1"/>
</dbReference>
<organism evidence="10">
    <name type="scientific">Ananas comosus var. bracteatus</name>
    <name type="common">red pineapple</name>
    <dbReference type="NCBI Taxonomy" id="296719"/>
    <lineage>
        <taxon>Eukaryota</taxon>
        <taxon>Viridiplantae</taxon>
        <taxon>Streptophyta</taxon>
        <taxon>Embryophyta</taxon>
        <taxon>Tracheophyta</taxon>
        <taxon>Spermatophyta</taxon>
        <taxon>Magnoliopsida</taxon>
        <taxon>Liliopsida</taxon>
        <taxon>Poales</taxon>
        <taxon>Bromeliaceae</taxon>
        <taxon>Bromelioideae</taxon>
        <taxon>Ananas</taxon>
    </lineage>
</organism>
<reference evidence="10" key="1">
    <citation type="submission" date="2020-07" db="EMBL/GenBank/DDBJ databases">
        <authorList>
            <person name="Lin J."/>
        </authorList>
    </citation>
    <scope>NUCLEOTIDE SEQUENCE</scope>
</reference>
<keyword evidence="7" id="KW-0472">Membrane</keyword>
<dbReference type="GO" id="GO:0016020">
    <property type="term" value="C:membrane"/>
    <property type="evidence" value="ECO:0007669"/>
    <property type="project" value="UniProtKB-SubCell"/>
</dbReference>
<comment type="subcellular location">
    <subcellularLocation>
        <location evidence="1">Membrane</location>
        <topology evidence="1">Single-pass membrane protein</topology>
    </subcellularLocation>
</comment>
<proteinExistence type="predicted"/>
<keyword evidence="6" id="KW-1133">Transmembrane helix</keyword>
<sequence>METLVCLEDILGLELHALKDLEYEFIKYGFVGILSPSIGNLTALTNISFADNNFSGPIPELSQLKMLKKLHLQDNQLTEKFPIHWEILRSCMSYSCRTIT</sequence>
<gene>
    <name evidence="10" type="ORF">CB5_LOCUS12665</name>
</gene>
<dbReference type="SUPFAM" id="SSF52058">
    <property type="entry name" value="L domain-like"/>
    <property type="match status" value="1"/>
</dbReference>
<keyword evidence="3" id="KW-0812">Transmembrane</keyword>
<evidence type="ECO:0000256" key="2">
    <source>
        <dbReference type="ARBA" id="ARBA00022614"/>
    </source>
</evidence>
<evidence type="ECO:0000256" key="9">
    <source>
        <dbReference type="ARBA" id="ARBA00023180"/>
    </source>
</evidence>
<evidence type="ECO:0000256" key="7">
    <source>
        <dbReference type="ARBA" id="ARBA00023136"/>
    </source>
</evidence>
<keyword evidence="9" id="KW-0325">Glycoprotein</keyword>
<keyword evidence="2" id="KW-0433">Leucine-rich repeat</keyword>
<dbReference type="EMBL" id="LR862147">
    <property type="protein sequence ID" value="CAD1829454.1"/>
    <property type="molecule type" value="Genomic_DNA"/>
</dbReference>
<name>A0A6V7PFH6_ANACO</name>
<evidence type="ECO:0000256" key="6">
    <source>
        <dbReference type="ARBA" id="ARBA00022989"/>
    </source>
</evidence>
<evidence type="ECO:0000256" key="8">
    <source>
        <dbReference type="ARBA" id="ARBA00023170"/>
    </source>
</evidence>
<keyword evidence="5" id="KW-0677">Repeat</keyword>
<evidence type="ECO:0000256" key="4">
    <source>
        <dbReference type="ARBA" id="ARBA00022729"/>
    </source>
</evidence>
<evidence type="ECO:0000256" key="5">
    <source>
        <dbReference type="ARBA" id="ARBA00022737"/>
    </source>
</evidence>
<evidence type="ECO:0000256" key="3">
    <source>
        <dbReference type="ARBA" id="ARBA00022692"/>
    </source>
</evidence>
<accession>A0A6V7PFH6</accession>